<feature type="non-terminal residue" evidence="1">
    <location>
        <position position="132"/>
    </location>
</feature>
<protein>
    <submittedName>
        <fullName evidence="1">7500_t:CDS:1</fullName>
    </submittedName>
</protein>
<evidence type="ECO:0000313" key="1">
    <source>
        <dbReference type="EMBL" id="CAG8663154.1"/>
    </source>
</evidence>
<gene>
    <name evidence="1" type="ORF">DEBURN_LOCUS11828</name>
</gene>
<reference evidence="1" key="1">
    <citation type="submission" date="2021-06" db="EMBL/GenBank/DDBJ databases">
        <authorList>
            <person name="Kallberg Y."/>
            <person name="Tangrot J."/>
            <person name="Rosling A."/>
        </authorList>
    </citation>
    <scope>NUCLEOTIDE SEQUENCE</scope>
    <source>
        <strain evidence="1">AZ414A</strain>
    </source>
</reference>
<dbReference type="AlphaFoldDB" id="A0A9N9E7M0"/>
<evidence type="ECO:0000313" key="2">
    <source>
        <dbReference type="Proteomes" id="UP000789706"/>
    </source>
</evidence>
<comment type="caution">
    <text evidence="1">The sequence shown here is derived from an EMBL/GenBank/DDBJ whole genome shotgun (WGS) entry which is preliminary data.</text>
</comment>
<sequence>TPQEILFDDNDEYINNQNNHIIKEILHKKLGTEVTWITRHIKFCHFLLLEYIQEPKNSKDLSVKKIFLDLYFNDFGTYHTVYYSLGGDLEVVTADLPQGNNLCSIKRHGTNHECCNCLVPREQLSDKNYNHL</sequence>
<proteinExistence type="predicted"/>
<name>A0A9N9E7M0_9GLOM</name>
<keyword evidence="2" id="KW-1185">Reference proteome</keyword>
<dbReference type="Proteomes" id="UP000789706">
    <property type="component" value="Unassembled WGS sequence"/>
</dbReference>
<dbReference type="EMBL" id="CAJVPK010008798">
    <property type="protein sequence ID" value="CAG8663154.1"/>
    <property type="molecule type" value="Genomic_DNA"/>
</dbReference>
<organism evidence="1 2">
    <name type="scientific">Diversispora eburnea</name>
    <dbReference type="NCBI Taxonomy" id="1213867"/>
    <lineage>
        <taxon>Eukaryota</taxon>
        <taxon>Fungi</taxon>
        <taxon>Fungi incertae sedis</taxon>
        <taxon>Mucoromycota</taxon>
        <taxon>Glomeromycotina</taxon>
        <taxon>Glomeromycetes</taxon>
        <taxon>Diversisporales</taxon>
        <taxon>Diversisporaceae</taxon>
        <taxon>Diversispora</taxon>
    </lineage>
</organism>
<dbReference type="OrthoDB" id="2351769at2759"/>
<accession>A0A9N9E7M0</accession>